<feature type="compositionally biased region" description="Polar residues" evidence="1">
    <location>
        <begin position="150"/>
        <end position="159"/>
    </location>
</feature>
<feature type="region of interest" description="Disordered" evidence="1">
    <location>
        <begin position="52"/>
        <end position="86"/>
    </location>
</feature>
<dbReference type="OrthoDB" id="8914100at2"/>
<feature type="region of interest" description="Disordered" evidence="1">
    <location>
        <begin position="324"/>
        <end position="347"/>
    </location>
</feature>
<dbReference type="AlphaFoldDB" id="A0A4R6QFQ7"/>
<feature type="compositionally biased region" description="Basic and acidic residues" evidence="1">
    <location>
        <begin position="116"/>
        <end position="125"/>
    </location>
</feature>
<accession>A0A4R6QFQ7</accession>
<proteinExistence type="predicted"/>
<dbReference type="RefSeq" id="WP_133703707.1">
    <property type="nucleotide sequence ID" value="NZ_SNXS01000013.1"/>
</dbReference>
<feature type="compositionally biased region" description="Low complexity" evidence="1">
    <location>
        <begin position="180"/>
        <end position="189"/>
    </location>
</feature>
<organism evidence="2 3">
    <name type="scientific">Roseateles toxinivorans</name>
    <dbReference type="NCBI Taxonomy" id="270368"/>
    <lineage>
        <taxon>Bacteria</taxon>
        <taxon>Pseudomonadati</taxon>
        <taxon>Pseudomonadota</taxon>
        <taxon>Betaproteobacteria</taxon>
        <taxon>Burkholderiales</taxon>
        <taxon>Sphaerotilaceae</taxon>
        <taxon>Roseateles</taxon>
    </lineage>
</organism>
<evidence type="ECO:0000256" key="1">
    <source>
        <dbReference type="SAM" id="MobiDB-lite"/>
    </source>
</evidence>
<sequence length="347" mass="37701">MRVDHSLATRQLSRSEAADRRPDDQPAASVWLREMEKAQAQMWFTGPTWREGQATAAGAAQDGRSLTSSRTGGAPQLPGPDAHAHLNNMPLKMSAYAHHSVVLPRPQVHHAIEARHGGNEHRGDAPRLTGEPRPVPVMDRTERAADPQQDRQNPMTRHSSGPVDTAQSALHLDPELPAARARPAVAPTASKAKQVATHVPCSRSAAPAAPDVTAGARTPPVQAHPRAMNRPAELVRRTHPEAVDTEPATSRPSARAPVEQQQSLRLHAEWHGDEIHVWVGKDGRVNLSHAQLRRWVDEALVPARLRLAGLVCNGKPIAIDCKPVSRGPSCPDDEQLTQDRGASRWPT</sequence>
<dbReference type="InParanoid" id="A0A4R6QFQ7"/>
<gene>
    <name evidence="2" type="ORF">DES47_11377</name>
</gene>
<evidence type="ECO:0000313" key="2">
    <source>
        <dbReference type="EMBL" id="TDP61394.1"/>
    </source>
</evidence>
<feature type="region of interest" description="Disordered" evidence="1">
    <location>
        <begin position="1"/>
        <end position="26"/>
    </location>
</feature>
<reference evidence="2 3" key="1">
    <citation type="submission" date="2019-03" db="EMBL/GenBank/DDBJ databases">
        <title>Genomic Encyclopedia of Type Strains, Phase IV (KMG-IV): sequencing the most valuable type-strain genomes for metagenomic binning, comparative biology and taxonomic classification.</title>
        <authorList>
            <person name="Goeker M."/>
        </authorList>
    </citation>
    <scope>NUCLEOTIDE SEQUENCE [LARGE SCALE GENOMIC DNA]</scope>
    <source>
        <strain evidence="2 3">DSM 16998</strain>
    </source>
</reference>
<evidence type="ECO:0000313" key="3">
    <source>
        <dbReference type="Proteomes" id="UP000295361"/>
    </source>
</evidence>
<feature type="compositionally biased region" description="Low complexity" evidence="1">
    <location>
        <begin position="52"/>
        <end position="61"/>
    </location>
</feature>
<name>A0A4R6QFQ7_9BURK</name>
<protein>
    <submittedName>
        <fullName evidence="2">Uncharacterized protein</fullName>
    </submittedName>
</protein>
<comment type="caution">
    <text evidence="2">The sequence shown here is derived from an EMBL/GenBank/DDBJ whole genome shotgun (WGS) entry which is preliminary data.</text>
</comment>
<feature type="region of interest" description="Disordered" evidence="1">
    <location>
        <begin position="116"/>
        <end position="166"/>
    </location>
</feature>
<dbReference type="Proteomes" id="UP000295361">
    <property type="component" value="Unassembled WGS sequence"/>
</dbReference>
<feature type="region of interest" description="Disordered" evidence="1">
    <location>
        <begin position="180"/>
        <end position="261"/>
    </location>
</feature>
<feature type="compositionally biased region" description="Basic and acidic residues" evidence="1">
    <location>
        <begin position="233"/>
        <end position="242"/>
    </location>
</feature>
<feature type="compositionally biased region" description="Basic and acidic residues" evidence="1">
    <location>
        <begin position="139"/>
        <end position="149"/>
    </location>
</feature>
<keyword evidence="3" id="KW-1185">Reference proteome</keyword>
<dbReference type="EMBL" id="SNXS01000013">
    <property type="protein sequence ID" value="TDP61394.1"/>
    <property type="molecule type" value="Genomic_DNA"/>
</dbReference>